<dbReference type="Pfam" id="PF06472">
    <property type="entry name" value="ABC_membrane_2"/>
    <property type="match status" value="1"/>
</dbReference>
<evidence type="ECO:0000259" key="10">
    <source>
        <dbReference type="PROSITE" id="PS50893"/>
    </source>
</evidence>
<dbReference type="SUPFAM" id="SSF52540">
    <property type="entry name" value="P-loop containing nucleoside triphosphate hydrolases"/>
    <property type="match status" value="1"/>
</dbReference>
<dbReference type="PROSITE" id="PS00211">
    <property type="entry name" value="ABC_TRANSPORTER_1"/>
    <property type="match status" value="1"/>
</dbReference>
<evidence type="ECO:0000256" key="5">
    <source>
        <dbReference type="ARBA" id="ARBA00022741"/>
    </source>
</evidence>
<dbReference type="EMBL" id="CP140152">
    <property type="protein sequence ID" value="WQH02196.1"/>
    <property type="molecule type" value="Genomic_DNA"/>
</dbReference>
<evidence type="ECO:0000256" key="1">
    <source>
        <dbReference type="ARBA" id="ARBA00004651"/>
    </source>
</evidence>
<proteinExistence type="predicted"/>
<feature type="domain" description="ABC transporter" evidence="10">
    <location>
        <begin position="378"/>
        <end position="579"/>
    </location>
</feature>
<evidence type="ECO:0000256" key="4">
    <source>
        <dbReference type="ARBA" id="ARBA00022692"/>
    </source>
</evidence>
<sequence length="579" mass="63828">MSTTSAVNAAPAHSSPDAAHRPGMLHLFAPYWGARKRWRAWLLVVLWLAITLGSAWLYVRANELTGELTDALLARNWDLLKKVVWMTIGVGLLVGALGVVRTAIIDLIDLDWRTWLSNHYLEQWFSSHAYYAMDPDGALSNADQHIAEDVRLFANSSVVNISNMINVLVNIVAFTAVLWALSGTLTIPIGDWSIKIPGYMVYVALLYNLAYLLLVHWVGKRLIVLGMKRQTVEADYRYGAMQVRENAVQIAFYGGAANELQRLRRRFAKIRDNVLATVVRNAKLEMTRTVYGHLFAVLPTLTALPRYFAGEITMGGVTQAVGAFGQLSASLGYFQESYKSFAMWLALANRLRDFSWAINKAHARPNGFTVVRGNQSDIHSSVLALRTPEGEPLADVAPLKLAAGSRTLVRGPSGTGKSTLLRTLAGIWMHGAGTVTLPAKARIMFLPQRSYLPSGTFKAAMCYPLMPDQFDDATCRRVLEICGLGGRITSLNTRDNWQQLLSGGEQQRVAFARVLLQRPDFVFLDEATSALDPATEASLYQALLKELPDSAIISVAHRTAVADYHDDIIELVPSAAQAA</sequence>
<evidence type="ECO:0000256" key="6">
    <source>
        <dbReference type="ARBA" id="ARBA00022840"/>
    </source>
</evidence>
<keyword evidence="4 9" id="KW-0812">Transmembrane</keyword>
<dbReference type="PROSITE" id="PS50893">
    <property type="entry name" value="ABC_TRANSPORTER_2"/>
    <property type="match status" value="1"/>
</dbReference>
<dbReference type="InterPro" id="IPR003593">
    <property type="entry name" value="AAA+_ATPase"/>
</dbReference>
<keyword evidence="6 12" id="KW-0067">ATP-binding</keyword>
<evidence type="ECO:0000256" key="3">
    <source>
        <dbReference type="ARBA" id="ARBA00022475"/>
    </source>
</evidence>
<feature type="transmembrane region" description="Helical" evidence="9">
    <location>
        <begin position="40"/>
        <end position="59"/>
    </location>
</feature>
<keyword evidence="3" id="KW-1003">Cell membrane</keyword>
<dbReference type="PANTHER" id="PTHR11384">
    <property type="entry name" value="ATP-BINDING CASSETTE, SUB-FAMILY D MEMBER"/>
    <property type="match status" value="1"/>
</dbReference>
<dbReference type="RefSeq" id="WP_157094844.1">
    <property type="nucleotide sequence ID" value="NZ_CP140152.1"/>
</dbReference>
<dbReference type="SUPFAM" id="SSF90123">
    <property type="entry name" value="ABC transporter transmembrane region"/>
    <property type="match status" value="1"/>
</dbReference>
<evidence type="ECO:0000256" key="9">
    <source>
        <dbReference type="SAM" id="Phobius"/>
    </source>
</evidence>
<dbReference type="PANTHER" id="PTHR11384:SF59">
    <property type="entry name" value="LYSOSOMAL COBALAMIN TRANSPORTER ABCD4"/>
    <property type="match status" value="1"/>
</dbReference>
<protein>
    <submittedName>
        <fullName evidence="12">ABC transporter ATP-binding protein/permease</fullName>
    </submittedName>
</protein>
<gene>
    <name evidence="12" type="ORF">SR858_13980</name>
</gene>
<dbReference type="CDD" id="cd03223">
    <property type="entry name" value="ABCD_peroxisomal_ALDP"/>
    <property type="match status" value="1"/>
</dbReference>
<feature type="transmembrane region" description="Helical" evidence="9">
    <location>
        <begin position="83"/>
        <end position="104"/>
    </location>
</feature>
<evidence type="ECO:0000313" key="12">
    <source>
        <dbReference type="EMBL" id="WQH02196.1"/>
    </source>
</evidence>
<evidence type="ECO:0000256" key="2">
    <source>
        <dbReference type="ARBA" id="ARBA00022448"/>
    </source>
</evidence>
<dbReference type="PROSITE" id="PS50929">
    <property type="entry name" value="ABC_TM1F"/>
    <property type="match status" value="1"/>
</dbReference>
<name>A0ABZ0XRK2_9BURK</name>
<dbReference type="Pfam" id="PF00005">
    <property type="entry name" value="ABC_tran"/>
    <property type="match status" value="1"/>
</dbReference>
<dbReference type="InterPro" id="IPR003439">
    <property type="entry name" value="ABC_transporter-like_ATP-bd"/>
</dbReference>
<keyword evidence="2" id="KW-0813">Transport</keyword>
<evidence type="ECO:0000259" key="11">
    <source>
        <dbReference type="PROSITE" id="PS50929"/>
    </source>
</evidence>
<feature type="transmembrane region" description="Helical" evidence="9">
    <location>
        <begin position="199"/>
        <end position="219"/>
    </location>
</feature>
<evidence type="ECO:0000256" key="8">
    <source>
        <dbReference type="ARBA" id="ARBA00023136"/>
    </source>
</evidence>
<dbReference type="InterPro" id="IPR017871">
    <property type="entry name" value="ABC_transporter-like_CS"/>
</dbReference>
<dbReference type="InterPro" id="IPR036640">
    <property type="entry name" value="ABC1_TM_sf"/>
</dbReference>
<reference evidence="12 13" key="1">
    <citation type="submission" date="2023-11" db="EMBL/GenBank/DDBJ databases">
        <title>MicrobeMod: A computational toolkit for identifying prokaryotic methylation and restriction-modification with nanopore sequencing.</title>
        <authorList>
            <person name="Crits-Christoph A."/>
            <person name="Kang S.C."/>
            <person name="Lee H."/>
            <person name="Ostrov N."/>
        </authorList>
    </citation>
    <scope>NUCLEOTIDE SEQUENCE [LARGE SCALE GENOMIC DNA]</scope>
    <source>
        <strain evidence="12 13">ATCC 25935</strain>
    </source>
</reference>
<dbReference type="InterPro" id="IPR027417">
    <property type="entry name" value="P-loop_NTPase"/>
</dbReference>
<dbReference type="GeneID" id="43166716"/>
<dbReference type="GO" id="GO:0005524">
    <property type="term" value="F:ATP binding"/>
    <property type="evidence" value="ECO:0007669"/>
    <property type="project" value="UniProtKB-KW"/>
</dbReference>
<feature type="domain" description="ABC transmembrane type-1" evidence="11">
    <location>
        <begin position="68"/>
        <end position="343"/>
    </location>
</feature>
<keyword evidence="8 9" id="KW-0472">Membrane</keyword>
<dbReference type="SMART" id="SM00382">
    <property type="entry name" value="AAA"/>
    <property type="match status" value="1"/>
</dbReference>
<keyword evidence="13" id="KW-1185">Reference proteome</keyword>
<feature type="transmembrane region" description="Helical" evidence="9">
    <location>
        <begin position="167"/>
        <end position="187"/>
    </location>
</feature>
<organism evidence="12 13">
    <name type="scientific">Duganella zoogloeoides</name>
    <dbReference type="NCBI Taxonomy" id="75659"/>
    <lineage>
        <taxon>Bacteria</taxon>
        <taxon>Pseudomonadati</taxon>
        <taxon>Pseudomonadota</taxon>
        <taxon>Betaproteobacteria</taxon>
        <taxon>Burkholderiales</taxon>
        <taxon>Oxalobacteraceae</taxon>
        <taxon>Telluria group</taxon>
        <taxon>Duganella</taxon>
    </lineage>
</organism>
<keyword evidence="7 9" id="KW-1133">Transmembrane helix</keyword>
<dbReference type="Gene3D" id="1.20.1560.10">
    <property type="entry name" value="ABC transporter type 1, transmembrane domain"/>
    <property type="match status" value="1"/>
</dbReference>
<dbReference type="InterPro" id="IPR011527">
    <property type="entry name" value="ABC1_TM_dom"/>
</dbReference>
<dbReference type="Proteomes" id="UP001326110">
    <property type="component" value="Chromosome"/>
</dbReference>
<keyword evidence="5" id="KW-0547">Nucleotide-binding</keyword>
<accession>A0ABZ0XRK2</accession>
<dbReference type="InterPro" id="IPR050835">
    <property type="entry name" value="ABC_transporter_sub-D"/>
</dbReference>
<evidence type="ECO:0000256" key="7">
    <source>
        <dbReference type="ARBA" id="ARBA00022989"/>
    </source>
</evidence>
<evidence type="ECO:0000313" key="13">
    <source>
        <dbReference type="Proteomes" id="UP001326110"/>
    </source>
</evidence>
<comment type="subcellular location">
    <subcellularLocation>
        <location evidence="1">Cell membrane</location>
        <topology evidence="1">Multi-pass membrane protein</topology>
    </subcellularLocation>
</comment>
<dbReference type="Gene3D" id="3.40.50.300">
    <property type="entry name" value="P-loop containing nucleotide triphosphate hydrolases"/>
    <property type="match status" value="1"/>
</dbReference>